<feature type="non-terminal residue" evidence="7">
    <location>
        <position position="249"/>
    </location>
</feature>
<evidence type="ECO:0000256" key="1">
    <source>
        <dbReference type="ARBA" id="ARBA00004123"/>
    </source>
</evidence>
<evidence type="ECO:0000256" key="6">
    <source>
        <dbReference type="SAM" id="Coils"/>
    </source>
</evidence>
<reference evidence="7" key="1">
    <citation type="submission" date="2020-11" db="EMBL/GenBank/DDBJ databases">
        <authorList>
            <consortium name="DOE Joint Genome Institute"/>
            <person name="Ahrendt S."/>
            <person name="Riley R."/>
            <person name="Andreopoulos W."/>
            <person name="Labutti K."/>
            <person name="Pangilinan J."/>
            <person name="Ruiz-Duenas F.J."/>
            <person name="Barrasa J.M."/>
            <person name="Sanchez-Garcia M."/>
            <person name="Camarero S."/>
            <person name="Miyauchi S."/>
            <person name="Serrano A."/>
            <person name="Linde D."/>
            <person name="Babiker R."/>
            <person name="Drula E."/>
            <person name="Ayuso-Fernandez I."/>
            <person name="Pacheco R."/>
            <person name="Padilla G."/>
            <person name="Ferreira P."/>
            <person name="Barriuso J."/>
            <person name="Kellner H."/>
            <person name="Castanera R."/>
            <person name="Alfaro M."/>
            <person name="Ramirez L."/>
            <person name="Pisabarro A.G."/>
            <person name="Kuo A."/>
            <person name="Tritt A."/>
            <person name="Lipzen A."/>
            <person name="He G."/>
            <person name="Yan M."/>
            <person name="Ng V."/>
            <person name="Cullen D."/>
            <person name="Martin F."/>
            <person name="Rosso M.-N."/>
            <person name="Henrissat B."/>
            <person name="Hibbett D."/>
            <person name="Martinez A.T."/>
            <person name="Grigoriev I.V."/>
        </authorList>
    </citation>
    <scope>NUCLEOTIDE SEQUENCE</scope>
    <source>
        <strain evidence="7">AH 40177</strain>
    </source>
</reference>
<dbReference type="Proteomes" id="UP000772434">
    <property type="component" value="Unassembled WGS sequence"/>
</dbReference>
<keyword evidence="2" id="KW-0597">Phosphoprotein</keyword>
<sequence length="249" mass="30158">PWQHMADTYAWVVEQEFVQVDRKNRTTEQWIFEQKVRFPDTQERRDIEERVRRRMWEEAVNNFDVEAEKWMRHEEELRRMAVERERQKAKALQEELRRYEARIRERRRGEEEIRYRAQHAAAIREREHQERVKGIVEGWERYEKQWASLTASSEPLGFTDIPWPLRTAPKTPEDITPTGVSAFLLSPLHSQNLSRKERIRAAQLRFHPDRALPRLMRRVKEEDKELVSDAVGIVARYLNDMMAREKRVS</sequence>
<dbReference type="AlphaFoldDB" id="A0A9P5PWW3"/>
<dbReference type="GO" id="GO:0043124">
    <property type="term" value="P:negative regulation of canonical NF-kappaB signal transduction"/>
    <property type="evidence" value="ECO:0007669"/>
    <property type="project" value="InterPro"/>
</dbReference>
<keyword evidence="5" id="KW-0539">Nucleus</keyword>
<feature type="coiled-coil region" evidence="6">
    <location>
        <begin position="74"/>
        <end position="109"/>
    </location>
</feature>
<evidence type="ECO:0000256" key="5">
    <source>
        <dbReference type="ARBA" id="ARBA00023242"/>
    </source>
</evidence>
<accession>A0A9P5PWW3</accession>
<comment type="subcellular location">
    <subcellularLocation>
        <location evidence="1">Nucleus</location>
    </subcellularLocation>
</comment>
<proteinExistence type="predicted"/>
<organism evidence="7 8">
    <name type="scientific">Rhodocollybia butyracea</name>
    <dbReference type="NCBI Taxonomy" id="206335"/>
    <lineage>
        <taxon>Eukaryota</taxon>
        <taxon>Fungi</taxon>
        <taxon>Dikarya</taxon>
        <taxon>Basidiomycota</taxon>
        <taxon>Agaricomycotina</taxon>
        <taxon>Agaricomycetes</taxon>
        <taxon>Agaricomycetidae</taxon>
        <taxon>Agaricales</taxon>
        <taxon>Marasmiineae</taxon>
        <taxon>Omphalotaceae</taxon>
        <taxon>Rhodocollybia</taxon>
    </lineage>
</organism>
<dbReference type="GO" id="GO:0005634">
    <property type="term" value="C:nucleus"/>
    <property type="evidence" value="ECO:0007669"/>
    <property type="project" value="UniProtKB-SubCell"/>
</dbReference>
<keyword evidence="4" id="KW-0040">ANK repeat</keyword>
<keyword evidence="3" id="KW-0677">Repeat</keyword>
<dbReference type="PANTHER" id="PTHR15263:SF1">
    <property type="entry name" value="NF-KAPPA-B INHIBITOR-LIKE PROTEIN 1"/>
    <property type="match status" value="1"/>
</dbReference>
<dbReference type="InterPro" id="IPR038753">
    <property type="entry name" value="NFKBIL1"/>
</dbReference>
<gene>
    <name evidence="7" type="ORF">BDP27DRAFT_1189413</name>
</gene>
<evidence type="ECO:0000313" key="7">
    <source>
        <dbReference type="EMBL" id="KAF9070567.1"/>
    </source>
</evidence>
<dbReference type="OrthoDB" id="412109at2759"/>
<feature type="non-terminal residue" evidence="7">
    <location>
        <position position="1"/>
    </location>
</feature>
<dbReference type="EMBL" id="JADNRY010000039">
    <property type="protein sequence ID" value="KAF9070567.1"/>
    <property type="molecule type" value="Genomic_DNA"/>
</dbReference>
<protein>
    <submittedName>
        <fullName evidence="7">Uncharacterized protein</fullName>
    </submittedName>
</protein>
<comment type="caution">
    <text evidence="7">The sequence shown here is derived from an EMBL/GenBank/DDBJ whole genome shotgun (WGS) entry which is preliminary data.</text>
</comment>
<dbReference type="PANTHER" id="PTHR15263">
    <property type="entry name" value="I-KAPPA-B-LIKE PROTEIN IKBL"/>
    <property type="match status" value="1"/>
</dbReference>
<keyword evidence="8" id="KW-1185">Reference proteome</keyword>
<evidence type="ECO:0000313" key="8">
    <source>
        <dbReference type="Proteomes" id="UP000772434"/>
    </source>
</evidence>
<evidence type="ECO:0000256" key="3">
    <source>
        <dbReference type="ARBA" id="ARBA00022737"/>
    </source>
</evidence>
<keyword evidence="6" id="KW-0175">Coiled coil</keyword>
<evidence type="ECO:0000256" key="2">
    <source>
        <dbReference type="ARBA" id="ARBA00022553"/>
    </source>
</evidence>
<evidence type="ECO:0000256" key="4">
    <source>
        <dbReference type="ARBA" id="ARBA00023043"/>
    </source>
</evidence>
<name>A0A9P5PWW3_9AGAR</name>